<feature type="region of interest" description="Disordered" evidence="1">
    <location>
        <begin position="340"/>
        <end position="405"/>
    </location>
</feature>
<feature type="compositionally biased region" description="Basic residues" evidence="1">
    <location>
        <begin position="94"/>
        <end position="105"/>
    </location>
</feature>
<dbReference type="PANTHER" id="PTHR46576:SF1">
    <property type="entry name" value="BROMO ADJACENT HOMOLOGY DOMAIN-CONTAINING 1 PROTEIN"/>
    <property type="match status" value="1"/>
</dbReference>
<evidence type="ECO:0000313" key="3">
    <source>
        <dbReference type="WBParaSite" id="PSAMB.scaffold3188size19317.g20634.t1"/>
    </source>
</evidence>
<feature type="compositionally biased region" description="Low complexity" evidence="1">
    <location>
        <begin position="253"/>
        <end position="265"/>
    </location>
</feature>
<dbReference type="GO" id="GO:0000976">
    <property type="term" value="F:transcription cis-regulatory region binding"/>
    <property type="evidence" value="ECO:0007669"/>
    <property type="project" value="TreeGrafter"/>
</dbReference>
<dbReference type="Proteomes" id="UP000887566">
    <property type="component" value="Unplaced"/>
</dbReference>
<dbReference type="AlphaFoldDB" id="A0A914W3Z1"/>
<feature type="compositionally biased region" description="Polar residues" evidence="1">
    <location>
        <begin position="340"/>
        <end position="351"/>
    </location>
</feature>
<feature type="region of interest" description="Disordered" evidence="1">
    <location>
        <begin position="237"/>
        <end position="272"/>
    </location>
</feature>
<dbReference type="InterPro" id="IPR053032">
    <property type="entry name" value="BAH_domain-containing"/>
</dbReference>
<proteinExistence type="predicted"/>
<protein>
    <submittedName>
        <fullName evidence="3">Uncharacterized protein</fullName>
    </submittedName>
</protein>
<organism evidence="2 3">
    <name type="scientific">Plectus sambesii</name>
    <dbReference type="NCBI Taxonomy" id="2011161"/>
    <lineage>
        <taxon>Eukaryota</taxon>
        <taxon>Metazoa</taxon>
        <taxon>Ecdysozoa</taxon>
        <taxon>Nematoda</taxon>
        <taxon>Chromadorea</taxon>
        <taxon>Plectida</taxon>
        <taxon>Plectina</taxon>
        <taxon>Plectoidea</taxon>
        <taxon>Plectidae</taxon>
        <taxon>Plectus</taxon>
    </lineage>
</organism>
<evidence type="ECO:0000256" key="1">
    <source>
        <dbReference type="SAM" id="MobiDB-lite"/>
    </source>
</evidence>
<dbReference type="InterPro" id="IPR043151">
    <property type="entry name" value="BAH_sf"/>
</dbReference>
<sequence length="571" mass="63593">MGDEEPRTTLSADGRRKGLRRCVRRRRFYRAERLTYDVHNCFVVRAPAPCYRSCSALNEEVHLIQQQQRKTRRRRSVSGVTEQKQQEATTRQSPQKKRQLPRRSTRYNPQQQHNQSTTPMQHWPFMSAAGLPHPSGGIFPSTPSTSSPFYHQHATTASYMGVPAVFQGHVFLPQPFFGMPISGAPMGPPTYAGIVPNLSYPTLSTEDYARIIAPKNVENVKSVKNVTINDAYSLPPLTKAKQLSQPTPPPPTKSTLPKPLSTKKSASVGGACERKAPANAAVAIPKVTNDRVRLPAGKELINDRSTACAVMTPLSSPLSSPNARPARASVESAINRLISKNQQQSHNSLSACSAPERTATTSLANDAHTDSASLKRKQRAPRKRGGVPLLKPADDDEANSGSIAISPLPKCDLLEPLEKMPKLELQTSIDMTPDEYEDVKETKKKSRKAVKIVSNWKPVGVGSKRFVYLNNDTKPVKRVCYKSAKHKREPETIREGDCVVINSGDDSVDGHIGKVTRIFVDPETDRELWSRGDESYNRRDRMPREDTPGELVFFCRRVYDFKGKRVVRNRS</sequence>
<dbReference type="PANTHER" id="PTHR46576">
    <property type="entry name" value="BROMO ADJACENT HOMOLOGY DOMAIN-CONTAINING 1 PROTEIN"/>
    <property type="match status" value="1"/>
</dbReference>
<name>A0A914W3Z1_9BILA</name>
<dbReference type="WBParaSite" id="PSAMB.scaffold3188size19317.g20634.t1">
    <property type="protein sequence ID" value="PSAMB.scaffold3188size19317.g20634.t1"/>
    <property type="gene ID" value="PSAMB.scaffold3188size19317.g20634"/>
</dbReference>
<feature type="compositionally biased region" description="Polar residues" evidence="1">
    <location>
        <begin position="106"/>
        <end position="120"/>
    </location>
</feature>
<dbReference type="GO" id="GO:0031507">
    <property type="term" value="P:heterochromatin formation"/>
    <property type="evidence" value="ECO:0007669"/>
    <property type="project" value="TreeGrafter"/>
</dbReference>
<dbReference type="GO" id="GO:0003682">
    <property type="term" value="F:chromatin binding"/>
    <property type="evidence" value="ECO:0007669"/>
    <property type="project" value="TreeGrafter"/>
</dbReference>
<feature type="region of interest" description="Disordered" evidence="1">
    <location>
        <begin position="65"/>
        <end position="125"/>
    </location>
</feature>
<dbReference type="GO" id="GO:0005677">
    <property type="term" value="C:chromatin silencing complex"/>
    <property type="evidence" value="ECO:0007669"/>
    <property type="project" value="TreeGrafter"/>
</dbReference>
<evidence type="ECO:0000313" key="2">
    <source>
        <dbReference type="Proteomes" id="UP000887566"/>
    </source>
</evidence>
<dbReference type="Gene3D" id="2.30.30.490">
    <property type="match status" value="1"/>
</dbReference>
<keyword evidence="2" id="KW-1185">Reference proteome</keyword>
<accession>A0A914W3Z1</accession>
<feature type="compositionally biased region" description="Basic residues" evidence="1">
    <location>
        <begin position="374"/>
        <end position="385"/>
    </location>
</feature>
<feature type="compositionally biased region" description="Polar residues" evidence="1">
    <location>
        <begin position="78"/>
        <end position="93"/>
    </location>
</feature>
<dbReference type="GO" id="GO:0045892">
    <property type="term" value="P:negative regulation of DNA-templated transcription"/>
    <property type="evidence" value="ECO:0007669"/>
    <property type="project" value="TreeGrafter"/>
</dbReference>
<reference evidence="3" key="1">
    <citation type="submission" date="2022-11" db="UniProtKB">
        <authorList>
            <consortium name="WormBaseParasite"/>
        </authorList>
    </citation>
    <scope>IDENTIFICATION</scope>
</reference>